<dbReference type="RefSeq" id="WP_286344436.1">
    <property type="nucleotide sequence ID" value="NZ_AP027732.1"/>
</dbReference>
<reference evidence="2" key="1">
    <citation type="journal article" date="2019" name="Int. J. Syst. Evol. Microbiol.">
        <title>The Global Catalogue of Microorganisms (GCM) 10K type strain sequencing project: providing services to taxonomists for standard genome sequencing and annotation.</title>
        <authorList>
            <consortium name="The Broad Institute Genomics Platform"/>
            <consortium name="The Broad Institute Genome Sequencing Center for Infectious Disease"/>
            <person name="Wu L."/>
            <person name="Ma J."/>
        </authorList>
    </citation>
    <scope>NUCLEOTIDE SEQUENCE [LARGE SCALE GENOMIC DNA]</scope>
    <source>
        <strain evidence="2">NBRC 108728</strain>
    </source>
</reference>
<accession>A0ABM8GTE3</accession>
<proteinExistence type="predicted"/>
<evidence type="ECO:0008006" key="3">
    <source>
        <dbReference type="Google" id="ProtNLM"/>
    </source>
</evidence>
<dbReference type="Proteomes" id="UP001321486">
    <property type="component" value="Chromosome"/>
</dbReference>
<dbReference type="EMBL" id="AP027732">
    <property type="protein sequence ID" value="BDZ51741.1"/>
    <property type="molecule type" value="Genomic_DNA"/>
</dbReference>
<gene>
    <name evidence="1" type="ORF">GCM10025867_39820</name>
</gene>
<keyword evidence="2" id="KW-1185">Reference proteome</keyword>
<protein>
    <recommendedName>
        <fullName evidence="3">DUF402 domain-containing protein</fullName>
    </recommendedName>
</protein>
<evidence type="ECO:0000313" key="1">
    <source>
        <dbReference type="EMBL" id="BDZ51741.1"/>
    </source>
</evidence>
<organism evidence="1 2">
    <name type="scientific">Frondihabitans sucicola</name>
    <dbReference type="NCBI Taxonomy" id="1268041"/>
    <lineage>
        <taxon>Bacteria</taxon>
        <taxon>Bacillati</taxon>
        <taxon>Actinomycetota</taxon>
        <taxon>Actinomycetes</taxon>
        <taxon>Micrococcales</taxon>
        <taxon>Microbacteriaceae</taxon>
        <taxon>Frondihabitans</taxon>
    </lineage>
</organism>
<sequence>MSPRRLFTGPPLAHVLDDTTGKLLTSAANLPARAWAPLEDGTPRDPAADLAAQAGLVVPVFDWESTTTRADEATVVERLANPSPGERRSTPVPGMRVLTTVPFTGSPGLLTSRPSLHYIGGFDTTVTVSGRAVVIDTSGRHVFAATVEAHVARVHADLDRYLNSTSTDLAEWRTSLATALRWEVDARATFLAELSALTAAIATR</sequence>
<evidence type="ECO:0000313" key="2">
    <source>
        <dbReference type="Proteomes" id="UP001321486"/>
    </source>
</evidence>
<name>A0ABM8GTE3_9MICO</name>